<evidence type="ECO:0000313" key="7">
    <source>
        <dbReference type="EMBL" id="MDX6805228.1"/>
    </source>
</evidence>
<dbReference type="Gene3D" id="3.40.50.150">
    <property type="entry name" value="Vaccinia Virus protein VP39"/>
    <property type="match status" value="1"/>
</dbReference>
<protein>
    <submittedName>
        <fullName evidence="7">RsmB/NOP family class I SAM-dependent RNA methyltransferase</fullName>
        <ecNumber evidence="7">2.1.1.-</ecNumber>
    </submittedName>
</protein>
<dbReference type="Pfam" id="PF22458">
    <property type="entry name" value="RsmF-B_ferredox"/>
    <property type="match status" value="1"/>
</dbReference>
<dbReference type="Pfam" id="PF01189">
    <property type="entry name" value="Methyltr_RsmB-F"/>
    <property type="match status" value="1"/>
</dbReference>
<dbReference type="InterPro" id="IPR029063">
    <property type="entry name" value="SAM-dependent_MTases_sf"/>
</dbReference>
<dbReference type="InterPro" id="IPR054728">
    <property type="entry name" value="RsmB-like_ferredoxin"/>
</dbReference>
<evidence type="ECO:0000256" key="2">
    <source>
        <dbReference type="ARBA" id="ARBA00022679"/>
    </source>
</evidence>
<gene>
    <name evidence="7" type="ORF">SCD90_04045</name>
</gene>
<feature type="binding site" evidence="5">
    <location>
        <position position="308"/>
    </location>
    <ligand>
        <name>S-adenosyl-L-methionine</name>
        <dbReference type="ChEBI" id="CHEBI:59789"/>
    </ligand>
</feature>
<dbReference type="Proteomes" id="UP001274321">
    <property type="component" value="Unassembled WGS sequence"/>
</dbReference>
<dbReference type="GO" id="GO:0008168">
    <property type="term" value="F:methyltransferase activity"/>
    <property type="evidence" value="ECO:0007669"/>
    <property type="project" value="UniProtKB-KW"/>
</dbReference>
<keyword evidence="2 5" id="KW-0808">Transferase</keyword>
<dbReference type="InterPro" id="IPR023267">
    <property type="entry name" value="RCMT"/>
</dbReference>
<dbReference type="SUPFAM" id="SSF53335">
    <property type="entry name" value="S-adenosyl-L-methionine-dependent methyltransferases"/>
    <property type="match status" value="1"/>
</dbReference>
<keyword evidence="4 5" id="KW-0694">RNA-binding</keyword>
<dbReference type="GO" id="GO:0032259">
    <property type="term" value="P:methylation"/>
    <property type="evidence" value="ECO:0007669"/>
    <property type="project" value="UniProtKB-KW"/>
</dbReference>
<proteinExistence type="inferred from homology"/>
<comment type="caution">
    <text evidence="7">The sequence shown here is derived from an EMBL/GenBank/DDBJ whole genome shotgun (WGS) entry which is preliminary data.</text>
</comment>
<comment type="similarity">
    <text evidence="5">Belongs to the class I-like SAM-binding methyltransferase superfamily. RsmB/NOP family.</text>
</comment>
<keyword evidence="8" id="KW-1185">Reference proteome</keyword>
<feature type="binding site" evidence="5">
    <location>
        <position position="262"/>
    </location>
    <ligand>
        <name>S-adenosyl-L-methionine</name>
        <dbReference type="ChEBI" id="CHEBI:59789"/>
    </ligand>
</feature>
<feature type="active site" description="Nucleophile" evidence="5">
    <location>
        <position position="361"/>
    </location>
</feature>
<name>A0ABU4RLY1_9HYPH</name>
<organism evidence="7 8">
    <name type="scientific">Terrihabitans rhizophilus</name>
    <dbReference type="NCBI Taxonomy" id="3092662"/>
    <lineage>
        <taxon>Bacteria</taxon>
        <taxon>Pseudomonadati</taxon>
        <taxon>Pseudomonadota</taxon>
        <taxon>Alphaproteobacteria</taxon>
        <taxon>Hyphomicrobiales</taxon>
        <taxon>Terrihabitans</taxon>
    </lineage>
</organism>
<dbReference type="InterPro" id="IPR001678">
    <property type="entry name" value="MeTrfase_RsmB-F_NOP2_dom"/>
</dbReference>
<evidence type="ECO:0000256" key="4">
    <source>
        <dbReference type="ARBA" id="ARBA00022884"/>
    </source>
</evidence>
<comment type="caution">
    <text evidence="5">Lacks conserved residue(s) required for the propagation of feature annotation.</text>
</comment>
<dbReference type="RefSeq" id="WP_319843353.1">
    <property type="nucleotide sequence ID" value="NZ_JAXAFJ010000002.1"/>
</dbReference>
<feature type="domain" description="SAM-dependent MTase RsmB/NOP-type" evidence="6">
    <location>
        <begin position="145"/>
        <end position="430"/>
    </location>
</feature>
<dbReference type="EC" id="2.1.1.-" evidence="7"/>
<sequence>MKTAAHAAAAIEVLAEMASARRPASDALKNWGTAHRFAGSRDRAGIASLVYDALRHRASIAWRMGDDSPRALVLGALAFVRGKNAEYMAAAIADSPHAPEPLTEAEQHAFIHGTLDGAPEWVRGDYPEWLDSHFARVFGEERGAELSAMAERAPLDLRVNVLKADREQALKALDHLGASETPISPLGIRINLLDDGRGPPVQSEPAFLKGLVEVQDEGSQLAAMIAAAAPGEQVIDLCAGAGGKTLALSGGMNNRGQLFAYDRDIRRLAPLHERAERAGVRNLQVRSPRGQQDVMADLVGKADLVLVDAPCTGTGTWRRNPDAKWRLRPGSIEVRQNEQDAALADAARLVKPGGRLAYITCSLLPEENDDRLASFRTTHPEFTTLPAQEAAITAGLPALAAYANADGSGLVLTPKRTGTDGFFVGLMRKAG</sequence>
<evidence type="ECO:0000256" key="1">
    <source>
        <dbReference type="ARBA" id="ARBA00022603"/>
    </source>
</evidence>
<keyword evidence="3 5" id="KW-0949">S-adenosyl-L-methionine</keyword>
<keyword evidence="1 5" id="KW-0489">Methyltransferase</keyword>
<dbReference type="InterPro" id="IPR049560">
    <property type="entry name" value="MeTrfase_RsmB-F_NOP2_cat"/>
</dbReference>
<dbReference type="PRINTS" id="PR02008">
    <property type="entry name" value="RCMTFAMILY"/>
</dbReference>
<dbReference type="PANTHER" id="PTHR22807:SF53">
    <property type="entry name" value="RIBOSOMAL RNA SMALL SUBUNIT METHYLTRANSFERASE B-RELATED"/>
    <property type="match status" value="1"/>
</dbReference>
<dbReference type="PROSITE" id="PS51686">
    <property type="entry name" value="SAM_MT_RSMB_NOP"/>
    <property type="match status" value="1"/>
</dbReference>
<evidence type="ECO:0000313" key="8">
    <source>
        <dbReference type="Proteomes" id="UP001274321"/>
    </source>
</evidence>
<evidence type="ECO:0000259" key="6">
    <source>
        <dbReference type="PROSITE" id="PS51686"/>
    </source>
</evidence>
<evidence type="ECO:0000256" key="3">
    <source>
        <dbReference type="ARBA" id="ARBA00022691"/>
    </source>
</evidence>
<dbReference type="PANTHER" id="PTHR22807">
    <property type="entry name" value="NOP2 YEAST -RELATED NOL1/NOP2/FMU SUN DOMAIN-CONTAINING"/>
    <property type="match status" value="1"/>
</dbReference>
<evidence type="ECO:0000256" key="5">
    <source>
        <dbReference type="PROSITE-ProRule" id="PRU01023"/>
    </source>
</evidence>
<reference evidence="7 8" key="1">
    <citation type="submission" date="2023-11" db="EMBL/GenBank/DDBJ databases">
        <authorList>
            <person name="Bao R."/>
        </authorList>
    </citation>
    <scope>NUCLEOTIDE SEQUENCE [LARGE SCALE GENOMIC DNA]</scope>
    <source>
        <strain evidence="7 8">PJ23</strain>
    </source>
</reference>
<accession>A0ABU4RLY1</accession>
<dbReference type="EMBL" id="JAXAFJ010000002">
    <property type="protein sequence ID" value="MDX6805228.1"/>
    <property type="molecule type" value="Genomic_DNA"/>
</dbReference>